<dbReference type="InterPro" id="IPR009003">
    <property type="entry name" value="Peptidase_S1_PA"/>
</dbReference>
<dbReference type="Pfam" id="PF00089">
    <property type="entry name" value="Trypsin"/>
    <property type="match status" value="1"/>
</dbReference>
<organism evidence="8">
    <name type="scientific">Oikopleura dioica</name>
    <name type="common">Tunicate</name>
    <dbReference type="NCBI Taxonomy" id="34765"/>
    <lineage>
        <taxon>Eukaryota</taxon>
        <taxon>Metazoa</taxon>
        <taxon>Chordata</taxon>
        <taxon>Tunicata</taxon>
        <taxon>Appendicularia</taxon>
        <taxon>Copelata</taxon>
        <taxon>Oikopleuridae</taxon>
        <taxon>Oikopleura</taxon>
    </lineage>
</organism>
<keyword evidence="1 6" id="KW-0645">Protease</keyword>
<dbReference type="AlphaFoldDB" id="E4X0W2"/>
<name>E4X0W2_OIKDI</name>
<gene>
    <name evidence="8" type="ORF">GSOID_T00014920001</name>
</gene>
<keyword evidence="4" id="KW-1015">Disulfide bond</keyword>
<dbReference type="PROSITE" id="PS00135">
    <property type="entry name" value="TRYPSIN_SER"/>
    <property type="match status" value="1"/>
</dbReference>
<dbReference type="InterPro" id="IPR018114">
    <property type="entry name" value="TRYPSIN_HIS"/>
</dbReference>
<protein>
    <recommendedName>
        <fullName evidence="7">Peptidase S1 domain-containing protein</fullName>
    </recommendedName>
</protein>
<dbReference type="OrthoDB" id="546450at2759"/>
<dbReference type="EMBL" id="FN653020">
    <property type="protein sequence ID" value="CBY22997.1"/>
    <property type="molecule type" value="Genomic_DNA"/>
</dbReference>
<keyword evidence="9" id="KW-1185">Reference proteome</keyword>
<accession>E4X0W2</accession>
<evidence type="ECO:0000313" key="9">
    <source>
        <dbReference type="Proteomes" id="UP000001307"/>
    </source>
</evidence>
<dbReference type="PROSITE" id="PS50240">
    <property type="entry name" value="TRYPSIN_DOM"/>
    <property type="match status" value="1"/>
</dbReference>
<dbReference type="GO" id="GO:0005615">
    <property type="term" value="C:extracellular space"/>
    <property type="evidence" value="ECO:0007669"/>
    <property type="project" value="TreeGrafter"/>
</dbReference>
<dbReference type="PANTHER" id="PTHR24264:SF54">
    <property type="entry name" value="PEPTIDASE S1 DOMAIN-CONTAINING PROTEIN"/>
    <property type="match status" value="1"/>
</dbReference>
<dbReference type="SMART" id="SM00020">
    <property type="entry name" value="Tryp_SPc"/>
    <property type="match status" value="1"/>
</dbReference>
<dbReference type="SUPFAM" id="SSF50494">
    <property type="entry name" value="Trypsin-like serine proteases"/>
    <property type="match status" value="1"/>
</dbReference>
<dbReference type="InterPro" id="IPR043504">
    <property type="entry name" value="Peptidase_S1_PA_chymotrypsin"/>
</dbReference>
<sequence>MATYFVLTAAHCFEGDLKDRRKWEKLSILAGSTLTDIGKSQLKDLFGVQIRKINAVEIHPNWDHSKFYNDFALLMLDNNLIYRNGKHGVRPICMPKWNEQENYDLKILRYVKDNAITCNIAGWGVTKADGEKASKSLQAASLPWIESAHCQYLFNQMKTLKTKVRIQDFMLCFGKLTGGTDACLGDSGGSMSCDIDGVSLSLGVVSFGIGCAKTGHPGVYARTSFASEWAIKTMKTMNRLKLRKGFSVPLHWQKRAECMEEANRRSRACNDILQLEDETS</sequence>
<evidence type="ECO:0000259" key="7">
    <source>
        <dbReference type="PROSITE" id="PS50240"/>
    </source>
</evidence>
<dbReference type="InterPro" id="IPR033116">
    <property type="entry name" value="TRYPSIN_SER"/>
</dbReference>
<comment type="similarity">
    <text evidence="5">Belongs to the peptidase S1 family. CLIP subfamily.</text>
</comment>
<dbReference type="InterPro" id="IPR001254">
    <property type="entry name" value="Trypsin_dom"/>
</dbReference>
<dbReference type="CDD" id="cd00190">
    <property type="entry name" value="Tryp_SPc"/>
    <property type="match status" value="1"/>
</dbReference>
<dbReference type="PROSITE" id="PS00134">
    <property type="entry name" value="TRYPSIN_HIS"/>
    <property type="match status" value="1"/>
</dbReference>
<dbReference type="GO" id="GO:0006508">
    <property type="term" value="P:proteolysis"/>
    <property type="evidence" value="ECO:0007669"/>
    <property type="project" value="UniProtKB-KW"/>
</dbReference>
<dbReference type="FunFam" id="2.40.10.10:FF:000002">
    <property type="entry name" value="Transmembrane protease serine"/>
    <property type="match status" value="1"/>
</dbReference>
<evidence type="ECO:0000256" key="6">
    <source>
        <dbReference type="RuleBase" id="RU363034"/>
    </source>
</evidence>
<dbReference type="GO" id="GO:0004252">
    <property type="term" value="F:serine-type endopeptidase activity"/>
    <property type="evidence" value="ECO:0007669"/>
    <property type="project" value="InterPro"/>
</dbReference>
<evidence type="ECO:0000256" key="2">
    <source>
        <dbReference type="ARBA" id="ARBA00022801"/>
    </source>
</evidence>
<evidence type="ECO:0000256" key="5">
    <source>
        <dbReference type="ARBA" id="ARBA00024195"/>
    </source>
</evidence>
<evidence type="ECO:0000256" key="3">
    <source>
        <dbReference type="ARBA" id="ARBA00022825"/>
    </source>
</evidence>
<keyword evidence="3 6" id="KW-0720">Serine protease</keyword>
<keyword evidence="2 6" id="KW-0378">Hydrolase</keyword>
<evidence type="ECO:0000256" key="1">
    <source>
        <dbReference type="ARBA" id="ARBA00022670"/>
    </source>
</evidence>
<evidence type="ECO:0000313" key="8">
    <source>
        <dbReference type="EMBL" id="CBY22997.1"/>
    </source>
</evidence>
<evidence type="ECO:0000256" key="4">
    <source>
        <dbReference type="ARBA" id="ARBA00023157"/>
    </source>
</evidence>
<dbReference type="PANTHER" id="PTHR24264">
    <property type="entry name" value="TRYPSIN-RELATED"/>
    <property type="match status" value="1"/>
</dbReference>
<reference evidence="8" key="1">
    <citation type="journal article" date="2010" name="Science">
        <title>Plasticity of animal genome architecture unmasked by rapid evolution of a pelagic tunicate.</title>
        <authorList>
            <person name="Denoeud F."/>
            <person name="Henriet S."/>
            <person name="Mungpakdee S."/>
            <person name="Aury J.M."/>
            <person name="Da Silva C."/>
            <person name="Brinkmann H."/>
            <person name="Mikhaleva J."/>
            <person name="Olsen L.C."/>
            <person name="Jubin C."/>
            <person name="Canestro C."/>
            <person name="Bouquet J.M."/>
            <person name="Danks G."/>
            <person name="Poulain J."/>
            <person name="Campsteijn C."/>
            <person name="Adamski M."/>
            <person name="Cross I."/>
            <person name="Yadetie F."/>
            <person name="Muffato M."/>
            <person name="Louis A."/>
            <person name="Butcher S."/>
            <person name="Tsagkogeorga G."/>
            <person name="Konrad A."/>
            <person name="Singh S."/>
            <person name="Jensen M.F."/>
            <person name="Cong E.H."/>
            <person name="Eikeseth-Otteraa H."/>
            <person name="Noel B."/>
            <person name="Anthouard V."/>
            <person name="Porcel B.M."/>
            <person name="Kachouri-Lafond R."/>
            <person name="Nishino A."/>
            <person name="Ugolini M."/>
            <person name="Chourrout P."/>
            <person name="Nishida H."/>
            <person name="Aasland R."/>
            <person name="Huzurbazar S."/>
            <person name="Westhof E."/>
            <person name="Delsuc F."/>
            <person name="Lehrach H."/>
            <person name="Reinhardt R."/>
            <person name="Weissenbach J."/>
            <person name="Roy S.W."/>
            <person name="Artiguenave F."/>
            <person name="Postlethwait J.H."/>
            <person name="Manak J.R."/>
            <person name="Thompson E.M."/>
            <person name="Jaillon O."/>
            <person name="Du Pasquier L."/>
            <person name="Boudinot P."/>
            <person name="Liberles D.A."/>
            <person name="Volff J.N."/>
            <person name="Philippe H."/>
            <person name="Lenhard B."/>
            <person name="Roest Crollius H."/>
            <person name="Wincker P."/>
            <person name="Chourrout D."/>
        </authorList>
    </citation>
    <scope>NUCLEOTIDE SEQUENCE [LARGE SCALE GENOMIC DNA]</scope>
</reference>
<dbReference type="InParanoid" id="E4X0W2"/>
<dbReference type="InterPro" id="IPR050127">
    <property type="entry name" value="Serine_Proteases_S1"/>
</dbReference>
<feature type="domain" description="Peptidase S1" evidence="7">
    <location>
        <begin position="1"/>
        <end position="235"/>
    </location>
</feature>
<dbReference type="Gene3D" id="2.40.10.10">
    <property type="entry name" value="Trypsin-like serine proteases"/>
    <property type="match status" value="2"/>
</dbReference>
<dbReference type="Proteomes" id="UP000001307">
    <property type="component" value="Unassembled WGS sequence"/>
</dbReference>
<proteinExistence type="inferred from homology"/>